<dbReference type="InterPro" id="IPR038740">
    <property type="entry name" value="BioF2-like_GNAT_dom"/>
</dbReference>
<accession>A0ABV3RML8</accession>
<sequence length="412" mass="46274">MNDLADPQRYNIPSALGVETVADMRGLRALKADWDRLLARDPEAGVFLSHAWLAPSFEANPDRWRVFVVRDGGGRAICIFPTKNRVHWSTTRKQFQTELEEGGRLAWGEYNGFICDPEWEGEALGALARALARLPWKALSLRYEPTERRAKIFAEALGPAFTYQFRDYRINKGTVDNLLSLQVPLASGFETLMTERLSANTRQKIRRHRRKLIESGTYRITTSDGGDIENDIARLLRNWVAKWSETKGRDKALRIAERYGRALLTAGAMDRLYLPVLWQDDRMLGALGHIVDTGRGSVHFLVAGRDPNATDPAIGLLLHAHAIEWAAGAGFKTYDFGHGDEAYKTSFGPEYVRTHYLEVRRTGSAEVLDPVSLKPALRRLGQFVRAKQTDRVLEGAAQLAALIDDADRTGPF</sequence>
<dbReference type="Proteomes" id="UP001556098">
    <property type="component" value="Unassembled WGS sequence"/>
</dbReference>
<dbReference type="RefSeq" id="WP_367877923.1">
    <property type="nucleotide sequence ID" value="NZ_JBFNXX010000007.1"/>
</dbReference>
<gene>
    <name evidence="2" type="ORF">AB2B41_11425</name>
</gene>
<protein>
    <submittedName>
        <fullName evidence="2">GNAT family N-acetyltransferase</fullName>
    </submittedName>
</protein>
<evidence type="ECO:0000259" key="1">
    <source>
        <dbReference type="Pfam" id="PF13480"/>
    </source>
</evidence>
<dbReference type="SUPFAM" id="SSF55729">
    <property type="entry name" value="Acyl-CoA N-acyltransferases (Nat)"/>
    <property type="match status" value="1"/>
</dbReference>
<organism evidence="2 3">
    <name type="scientific">Sulfitobacter sediminis</name>
    <dbReference type="NCBI Taxonomy" id="3234186"/>
    <lineage>
        <taxon>Bacteria</taxon>
        <taxon>Pseudomonadati</taxon>
        <taxon>Pseudomonadota</taxon>
        <taxon>Alphaproteobacteria</taxon>
        <taxon>Rhodobacterales</taxon>
        <taxon>Roseobacteraceae</taxon>
        <taxon>Sulfitobacter</taxon>
    </lineage>
</organism>
<dbReference type="InterPro" id="IPR016181">
    <property type="entry name" value="Acyl_CoA_acyltransferase"/>
</dbReference>
<dbReference type="Pfam" id="PF13480">
    <property type="entry name" value="Acetyltransf_6"/>
    <property type="match status" value="1"/>
</dbReference>
<name>A0ABV3RML8_9RHOB</name>
<feature type="domain" description="BioF2-like acetyltransferase" evidence="1">
    <location>
        <begin position="200"/>
        <end position="344"/>
    </location>
</feature>
<evidence type="ECO:0000313" key="3">
    <source>
        <dbReference type="Proteomes" id="UP001556098"/>
    </source>
</evidence>
<keyword evidence="3" id="KW-1185">Reference proteome</keyword>
<evidence type="ECO:0000313" key="2">
    <source>
        <dbReference type="EMBL" id="MEW9920220.1"/>
    </source>
</evidence>
<reference evidence="2 3" key="1">
    <citation type="submission" date="2024-07" db="EMBL/GenBank/DDBJ databases">
        <title>Marimonas sp.nov., isolated from tidal-flat sediment.</title>
        <authorList>
            <person name="Jayan J.N."/>
            <person name="Lee S.S."/>
        </authorList>
    </citation>
    <scope>NUCLEOTIDE SEQUENCE [LARGE SCALE GENOMIC DNA]</scope>
    <source>
        <strain evidence="2 3">MJW-29</strain>
    </source>
</reference>
<dbReference type="EMBL" id="JBFNXX010000007">
    <property type="protein sequence ID" value="MEW9920220.1"/>
    <property type="molecule type" value="Genomic_DNA"/>
</dbReference>
<comment type="caution">
    <text evidence="2">The sequence shown here is derived from an EMBL/GenBank/DDBJ whole genome shotgun (WGS) entry which is preliminary data.</text>
</comment>
<proteinExistence type="predicted"/>
<dbReference type="Gene3D" id="3.40.630.30">
    <property type="match status" value="1"/>
</dbReference>